<dbReference type="PANTHER" id="PTHR30534:SF0">
    <property type="entry name" value="FLAGELLAR MOTOR SWITCH PROTEIN FLIG"/>
    <property type="match status" value="1"/>
</dbReference>
<dbReference type="RefSeq" id="WP_068489179.1">
    <property type="nucleotide sequence ID" value="NZ_LWQT01000010.1"/>
</dbReference>
<dbReference type="Proteomes" id="UP000078428">
    <property type="component" value="Unassembled WGS sequence"/>
</dbReference>
<reference evidence="4 5" key="1">
    <citation type="submission" date="2016-04" db="EMBL/GenBank/DDBJ databases">
        <title>Draft genome sequence of freshwater magnetotactic bacteria Magnetospirillum marisnigri SP-1 and Magnetospirillum moscoviense BB-1.</title>
        <authorList>
            <person name="Koziaeva V."/>
            <person name="Dziuba M.V."/>
            <person name="Ivanov T.M."/>
            <person name="Kuznetsov B."/>
            <person name="Grouzdev D.S."/>
        </authorList>
    </citation>
    <scope>NUCLEOTIDE SEQUENCE [LARGE SCALE GENOMIC DNA]</scope>
    <source>
        <strain evidence="4 5">SP-1</strain>
    </source>
</reference>
<feature type="transmembrane region" description="Helical" evidence="2">
    <location>
        <begin position="109"/>
        <end position="128"/>
    </location>
</feature>
<evidence type="ECO:0000313" key="4">
    <source>
        <dbReference type="EMBL" id="OAN55931.1"/>
    </source>
</evidence>
<dbReference type="GO" id="GO:0071973">
    <property type="term" value="P:bacterial-type flagellum-dependent cell motility"/>
    <property type="evidence" value="ECO:0007669"/>
    <property type="project" value="InterPro"/>
</dbReference>
<dbReference type="GO" id="GO:0009288">
    <property type="term" value="C:bacterial-type flagellum"/>
    <property type="evidence" value="ECO:0007669"/>
    <property type="project" value="InterPro"/>
</dbReference>
<dbReference type="OrthoDB" id="9780302at2"/>
<keyword evidence="2" id="KW-0812">Transmembrane</keyword>
<evidence type="ECO:0000259" key="3">
    <source>
        <dbReference type="Pfam" id="PF01706"/>
    </source>
</evidence>
<dbReference type="Pfam" id="PF01706">
    <property type="entry name" value="FliG_C"/>
    <property type="match status" value="1"/>
</dbReference>
<keyword evidence="2" id="KW-1133">Transmembrane helix</keyword>
<keyword evidence="5" id="KW-1185">Reference proteome</keyword>
<keyword evidence="2" id="KW-0472">Membrane</keyword>
<dbReference type="PRINTS" id="PR00954">
    <property type="entry name" value="FLGMOTORFLIG"/>
</dbReference>
<proteinExistence type="predicted"/>
<dbReference type="InterPro" id="IPR023087">
    <property type="entry name" value="Flg_Motor_Flig_C"/>
</dbReference>
<sequence>MSGITSIRSLIREAPTREAALALLLCLYDLWSLAKARGPLALEDHVVHPERSVILHQHRSLARLPWLMEPLMDLVRHFTLGTDGSSAYGQMIDGIIAAEERRMRTVQGLVMLLATAITALWAMAMAIVRPPLVMEGSLAWPMVTLWIVPMGLAMLALHCVKVWIGWIASERLGMLEALRRGICFHADGAFAPQVSADAARMALPQRLRPSHDQLEAMIRAESVRHLYPGAPLLLPAGKAGGKDCTTAIQDMLDRLMPSDLDSFERDQRLDELLTDLSDDLPPEHSAVSVDFNRLSLLGTDGIRVLLHSVDKDVWSLALRGASSHTARSILDCISHRAGRLLMRDMEALDGATAVEILEAQRTIIETIRNLRATGTLPDQATLNREFLAQLSSLDGPLS</sequence>
<dbReference type="STRING" id="1285242.A6A04_10200"/>
<comment type="caution">
    <text evidence="4">The sequence shown here is derived from an EMBL/GenBank/DDBJ whole genome shotgun (WGS) entry which is preliminary data.</text>
</comment>
<evidence type="ECO:0000256" key="1">
    <source>
        <dbReference type="ARBA" id="ARBA00025598"/>
    </source>
</evidence>
<dbReference type="EMBL" id="LWQT01000010">
    <property type="protein sequence ID" value="OAN55931.1"/>
    <property type="molecule type" value="Genomic_DNA"/>
</dbReference>
<dbReference type="InterPro" id="IPR000090">
    <property type="entry name" value="Flg_Motor_Flig"/>
</dbReference>
<dbReference type="SUPFAM" id="SSF48029">
    <property type="entry name" value="FliG"/>
    <property type="match status" value="1"/>
</dbReference>
<dbReference type="PANTHER" id="PTHR30534">
    <property type="entry name" value="FLAGELLAR MOTOR SWITCH PROTEIN FLIG"/>
    <property type="match status" value="1"/>
</dbReference>
<evidence type="ECO:0000256" key="2">
    <source>
        <dbReference type="SAM" id="Phobius"/>
    </source>
</evidence>
<protein>
    <recommendedName>
        <fullName evidence="3">Flagellar motor switch protein FliG C-terminal domain-containing protein</fullName>
    </recommendedName>
</protein>
<gene>
    <name evidence="4" type="ORF">A6A04_10200</name>
</gene>
<organism evidence="4 5">
    <name type="scientific">Paramagnetospirillum marisnigri</name>
    <dbReference type="NCBI Taxonomy" id="1285242"/>
    <lineage>
        <taxon>Bacteria</taxon>
        <taxon>Pseudomonadati</taxon>
        <taxon>Pseudomonadota</taxon>
        <taxon>Alphaproteobacteria</taxon>
        <taxon>Rhodospirillales</taxon>
        <taxon>Magnetospirillaceae</taxon>
        <taxon>Paramagnetospirillum</taxon>
    </lineage>
</organism>
<dbReference type="GO" id="GO:0003774">
    <property type="term" value="F:cytoskeletal motor activity"/>
    <property type="evidence" value="ECO:0007669"/>
    <property type="project" value="InterPro"/>
</dbReference>
<evidence type="ECO:0000313" key="5">
    <source>
        <dbReference type="Proteomes" id="UP000078428"/>
    </source>
</evidence>
<feature type="transmembrane region" description="Helical" evidence="2">
    <location>
        <begin position="140"/>
        <end position="164"/>
    </location>
</feature>
<name>A0A178MZF0_9PROT</name>
<feature type="domain" description="Flagellar motor switch protein FliG C-terminal" evidence="3">
    <location>
        <begin position="289"/>
        <end position="376"/>
    </location>
</feature>
<dbReference type="Gene3D" id="1.10.220.30">
    <property type="match status" value="1"/>
</dbReference>
<accession>A0A178MZF0</accession>
<dbReference type="AlphaFoldDB" id="A0A178MZF0"/>
<dbReference type="InterPro" id="IPR011002">
    <property type="entry name" value="FliG_a-hlx"/>
</dbReference>
<comment type="function">
    <text evidence="1">FliG is one of three proteins (FliG, FliN, FliM) that forms the rotor-mounted switch complex (C ring), located at the base of the basal body. This complex interacts with the CheY and CheZ chemotaxis proteins, in addition to contacting components of the motor that determine the direction of flagellar rotation.</text>
</comment>
<dbReference type="GO" id="GO:0006935">
    <property type="term" value="P:chemotaxis"/>
    <property type="evidence" value="ECO:0007669"/>
    <property type="project" value="InterPro"/>
</dbReference>